<sequence length="71" mass="8296">MKYEIKLEYVLENTELEWIQRTIQSDTPTADEKYILLKLVAALKSPLVDTILVDIVELQIIERYILNANCN</sequence>
<organism evidence="1 2">
    <name type="scientific">Aeromonas phage AS-zj</name>
    <dbReference type="NCBI Taxonomy" id="2024208"/>
    <lineage>
        <taxon>Viruses</taxon>
        <taxon>Duplodnaviria</taxon>
        <taxon>Heunggongvirae</taxon>
        <taxon>Uroviricota</taxon>
        <taxon>Caudoviricetes</taxon>
        <taxon>Pantevenvirales</taxon>
        <taxon>Straboviridae</taxon>
        <taxon>Emmerichvirinae</taxon>
        <taxon>Ceceduovirus</taxon>
        <taxon>Ceceduovirus aszj</taxon>
    </lineage>
</organism>
<protein>
    <submittedName>
        <fullName evidence="1">Uncharacterized protein</fullName>
    </submittedName>
</protein>
<reference evidence="1 2" key="1">
    <citation type="submission" date="2017-07" db="EMBL/GenBank/DDBJ databases">
        <title>In vitro design and evaluation of phage cocktails against multidrug-resistant Aeromonas salmonicida.</title>
        <authorList>
            <person name="Chen L."/>
            <person name="Yuan S."/>
            <person name="Ma Y."/>
        </authorList>
    </citation>
    <scope>NUCLEOTIDE SEQUENCE [LARGE SCALE GENOMIC DNA]</scope>
</reference>
<dbReference type="EMBL" id="MF448340">
    <property type="protein sequence ID" value="ASU00405.1"/>
    <property type="molecule type" value="Genomic_DNA"/>
</dbReference>
<proteinExistence type="predicted"/>
<dbReference type="GeneID" id="55604514"/>
<accession>A0A223LEF7</accession>
<evidence type="ECO:0000313" key="1">
    <source>
        <dbReference type="EMBL" id="ASU00405.1"/>
    </source>
</evidence>
<name>A0A223LEF7_9CAUD</name>
<dbReference type="KEGG" id="vg:55604514"/>
<evidence type="ECO:0000313" key="2">
    <source>
        <dbReference type="Proteomes" id="UP000226092"/>
    </source>
</evidence>
<dbReference type="Proteomes" id="UP000226092">
    <property type="component" value="Segment"/>
</dbReference>
<dbReference type="RefSeq" id="YP_009834447.1">
    <property type="nucleotide sequence ID" value="NC_048673.1"/>
</dbReference>
<keyword evidence="2" id="KW-1185">Reference proteome</keyword>